<accession>A0A395TBV0</accession>
<keyword evidence="1" id="KW-0732">Signal</keyword>
<evidence type="ECO:0000256" key="1">
    <source>
        <dbReference type="SAM" id="SignalP"/>
    </source>
</evidence>
<organism evidence="2 3">
    <name type="scientific">Fusarium longipes</name>
    <dbReference type="NCBI Taxonomy" id="694270"/>
    <lineage>
        <taxon>Eukaryota</taxon>
        <taxon>Fungi</taxon>
        <taxon>Dikarya</taxon>
        <taxon>Ascomycota</taxon>
        <taxon>Pezizomycotina</taxon>
        <taxon>Sordariomycetes</taxon>
        <taxon>Hypocreomycetidae</taxon>
        <taxon>Hypocreales</taxon>
        <taxon>Nectriaceae</taxon>
        <taxon>Fusarium</taxon>
    </lineage>
</organism>
<gene>
    <name evidence="2" type="ORF">FLONG3_140</name>
</gene>
<name>A0A395TBV0_9HYPO</name>
<comment type="caution">
    <text evidence="2">The sequence shown here is derived from an EMBL/GenBank/DDBJ whole genome shotgun (WGS) entry which is preliminary data.</text>
</comment>
<sequence>MKFSIVATALLAQGIAAMPWTAHKANGEEITVRIRVDGASGQGSAAQPGNMLSKTSPGPCLKVCWGEEPKCPDNWEPTKFGEEYPCWTCCHKGNDDL</sequence>
<feature type="signal peptide" evidence="1">
    <location>
        <begin position="1"/>
        <end position="17"/>
    </location>
</feature>
<feature type="chain" id="PRO_5017197800" evidence="1">
    <location>
        <begin position="18"/>
        <end position="97"/>
    </location>
</feature>
<dbReference type="AlphaFoldDB" id="A0A395TBV0"/>
<proteinExistence type="predicted"/>
<evidence type="ECO:0000313" key="3">
    <source>
        <dbReference type="Proteomes" id="UP000266234"/>
    </source>
</evidence>
<protein>
    <submittedName>
        <fullName evidence="2">Pathogenicity</fullName>
    </submittedName>
</protein>
<dbReference type="EMBL" id="PXOG01000003">
    <property type="protein sequence ID" value="RGP81755.1"/>
    <property type="molecule type" value="Genomic_DNA"/>
</dbReference>
<dbReference type="OrthoDB" id="3440400at2759"/>
<evidence type="ECO:0000313" key="2">
    <source>
        <dbReference type="EMBL" id="RGP81755.1"/>
    </source>
</evidence>
<reference evidence="2 3" key="1">
    <citation type="journal article" date="2018" name="PLoS Pathog.">
        <title>Evolution of structural diversity of trichothecenes, a family of toxins produced by plant pathogenic and entomopathogenic fungi.</title>
        <authorList>
            <person name="Proctor R.H."/>
            <person name="McCormick S.P."/>
            <person name="Kim H.S."/>
            <person name="Cardoza R.E."/>
            <person name="Stanley A.M."/>
            <person name="Lindo L."/>
            <person name="Kelly A."/>
            <person name="Brown D.W."/>
            <person name="Lee T."/>
            <person name="Vaughan M.M."/>
            <person name="Alexander N.J."/>
            <person name="Busman M."/>
            <person name="Gutierrez S."/>
        </authorList>
    </citation>
    <scope>NUCLEOTIDE SEQUENCE [LARGE SCALE GENOMIC DNA]</scope>
    <source>
        <strain evidence="2 3">NRRL 20695</strain>
    </source>
</reference>
<dbReference type="Proteomes" id="UP000266234">
    <property type="component" value="Unassembled WGS sequence"/>
</dbReference>
<keyword evidence="3" id="KW-1185">Reference proteome</keyword>